<feature type="domain" description="Integrase catalytic" evidence="1">
    <location>
        <begin position="3"/>
        <end position="70"/>
    </location>
</feature>
<dbReference type="AlphaFoldDB" id="A0A101RPZ6"/>
<reference evidence="2 3" key="1">
    <citation type="submission" date="2015-10" db="EMBL/GenBank/DDBJ databases">
        <title>Draft genome sequence of Streptomyces griseorubiginosus DSM 40469, type strain for the species Streptomyces griseorubiginosus.</title>
        <authorList>
            <person name="Ruckert C."/>
            <person name="Winkler A."/>
            <person name="Kalinowski J."/>
            <person name="Kampfer P."/>
            <person name="Glaeser S."/>
        </authorList>
    </citation>
    <scope>NUCLEOTIDE SEQUENCE [LARGE SCALE GENOMIC DNA]</scope>
    <source>
        <strain evidence="2 3">DSM 40469</strain>
    </source>
</reference>
<proteinExistence type="predicted"/>
<dbReference type="GO" id="GO:0015074">
    <property type="term" value="P:DNA integration"/>
    <property type="evidence" value="ECO:0007669"/>
    <property type="project" value="InterPro"/>
</dbReference>
<comment type="caution">
    <text evidence="2">The sequence shown here is derived from an EMBL/GenBank/DDBJ whole genome shotgun (WGS) entry which is preliminary data.</text>
</comment>
<dbReference type="Pfam" id="PF00665">
    <property type="entry name" value="rve"/>
    <property type="match status" value="1"/>
</dbReference>
<sequence>MRLVGDMTELDTLERKLYLATCIDLVTWEMIGWALAGHHRAELPVAALRMTAGRSGLEDGYIMHIDRGSEGGFP</sequence>
<evidence type="ECO:0000313" key="2">
    <source>
        <dbReference type="EMBL" id="KUN59485.1"/>
    </source>
</evidence>
<organism evidence="2 3">
    <name type="scientific">Streptomyces griseorubiginosus</name>
    <dbReference type="NCBI Taxonomy" id="67304"/>
    <lineage>
        <taxon>Bacteria</taxon>
        <taxon>Bacillati</taxon>
        <taxon>Actinomycetota</taxon>
        <taxon>Actinomycetes</taxon>
        <taxon>Kitasatosporales</taxon>
        <taxon>Streptomycetaceae</taxon>
        <taxon>Streptomyces</taxon>
    </lineage>
</organism>
<dbReference type="Proteomes" id="UP000054375">
    <property type="component" value="Unassembled WGS sequence"/>
</dbReference>
<keyword evidence="3" id="KW-1185">Reference proteome</keyword>
<protein>
    <recommendedName>
        <fullName evidence="1">Integrase catalytic domain-containing protein</fullName>
    </recommendedName>
</protein>
<accession>A0A101RPZ6</accession>
<gene>
    <name evidence="2" type="ORF">AQJ54_39220</name>
</gene>
<evidence type="ECO:0000313" key="3">
    <source>
        <dbReference type="Proteomes" id="UP000054375"/>
    </source>
</evidence>
<dbReference type="RefSeq" id="WP_062245900.1">
    <property type="nucleotide sequence ID" value="NZ_JBPJFL010000003.1"/>
</dbReference>
<name>A0A101RPZ6_9ACTN</name>
<dbReference type="EMBL" id="LMWV01000036">
    <property type="protein sequence ID" value="KUN59485.1"/>
    <property type="molecule type" value="Genomic_DNA"/>
</dbReference>
<dbReference type="InterPro" id="IPR012337">
    <property type="entry name" value="RNaseH-like_sf"/>
</dbReference>
<evidence type="ECO:0000259" key="1">
    <source>
        <dbReference type="Pfam" id="PF00665"/>
    </source>
</evidence>
<dbReference type="InterPro" id="IPR001584">
    <property type="entry name" value="Integrase_cat-core"/>
</dbReference>
<dbReference type="SUPFAM" id="SSF53098">
    <property type="entry name" value="Ribonuclease H-like"/>
    <property type="match status" value="1"/>
</dbReference>